<sequence>MFLGKKITKYLNSFDKTQEKTQKGQNLYEKLEEILKNISREDLKDKDYKQAKDDLKKIYEDGCFRHKYSRITSYLINISKENPKAIEIVVNNLEQISKEENLKNTAWQKSLDKLIDHINLEEIRLKNLFEIKQSIKEFRGFENKFKGFENKFKDFEVETKALKRDYIAILGIFASIILAFVAGLTFSSSVLSNIDKANIYKLSFVMCMIGLFITNILYFLFSFIKDLTYKENKKNFFKKHISILFFNFFIFLGLLFICFLYFYSNCITVNYTNSLEQNQTIASKIKIEKD</sequence>
<accession>A0A9Q4PU14</accession>
<feature type="transmembrane region" description="Helical" evidence="1">
    <location>
        <begin position="166"/>
        <end position="187"/>
    </location>
</feature>
<name>A0A9Q4PU14_9BACT</name>
<evidence type="ECO:0000256" key="1">
    <source>
        <dbReference type="SAM" id="Phobius"/>
    </source>
</evidence>
<feature type="transmembrane region" description="Helical" evidence="1">
    <location>
        <begin position="241"/>
        <end position="263"/>
    </location>
</feature>
<protein>
    <submittedName>
        <fullName evidence="2">Uncharacterized protein</fullName>
    </submittedName>
</protein>
<dbReference type="Proteomes" id="UP001075461">
    <property type="component" value="Unassembled WGS sequence"/>
</dbReference>
<gene>
    <name evidence="2" type="ORF">O6B92_06465</name>
</gene>
<keyword evidence="1" id="KW-0812">Transmembrane</keyword>
<dbReference type="RefSeq" id="WP_269480290.1">
    <property type="nucleotide sequence ID" value="NZ_JAPXGP010000004.1"/>
</dbReference>
<proteinExistence type="predicted"/>
<keyword evidence="1" id="KW-1133">Transmembrane helix</keyword>
<evidence type="ECO:0000313" key="2">
    <source>
        <dbReference type="EMBL" id="MCZ6161978.1"/>
    </source>
</evidence>
<dbReference type="EMBL" id="JAPXGP010000004">
    <property type="protein sequence ID" value="MCZ6161978.1"/>
    <property type="molecule type" value="Genomic_DNA"/>
</dbReference>
<evidence type="ECO:0000313" key="3">
    <source>
        <dbReference type="Proteomes" id="UP001075461"/>
    </source>
</evidence>
<comment type="caution">
    <text evidence="2">The sequence shown here is derived from an EMBL/GenBank/DDBJ whole genome shotgun (WGS) entry which is preliminary data.</text>
</comment>
<feature type="transmembrane region" description="Helical" evidence="1">
    <location>
        <begin position="199"/>
        <end position="221"/>
    </location>
</feature>
<organism evidence="2 3">
    <name type="scientific">Campylobacter ureolyticus</name>
    <dbReference type="NCBI Taxonomy" id="827"/>
    <lineage>
        <taxon>Bacteria</taxon>
        <taxon>Pseudomonadati</taxon>
        <taxon>Campylobacterota</taxon>
        <taxon>Epsilonproteobacteria</taxon>
        <taxon>Campylobacterales</taxon>
        <taxon>Campylobacteraceae</taxon>
        <taxon>Campylobacter</taxon>
    </lineage>
</organism>
<dbReference type="AlphaFoldDB" id="A0A9Q4PU14"/>
<reference evidence="2" key="1">
    <citation type="submission" date="2022-12" db="EMBL/GenBank/DDBJ databases">
        <title>Species Delineation and Comparative Genomics within the Campylobacter ureolyticus Complex.</title>
        <authorList>
            <person name="Maki J."/>
            <person name="Howard M."/>
            <person name="Connelly S."/>
            <person name="Hardy D.J."/>
            <person name="Cameron A."/>
        </authorList>
    </citation>
    <scope>NUCLEOTIDE SEQUENCE</scope>
    <source>
        <strain evidence="2">URMC_786</strain>
    </source>
</reference>
<keyword evidence="1" id="KW-0472">Membrane</keyword>